<protein>
    <submittedName>
        <fullName evidence="1">DUF4863 domain-containing protein</fullName>
    </submittedName>
</protein>
<evidence type="ECO:0000313" key="1">
    <source>
        <dbReference type="EMBL" id="PLX61831.1"/>
    </source>
</evidence>
<dbReference type="AlphaFoldDB" id="A0A2N6CX38"/>
<proteinExistence type="predicted"/>
<name>A0A2N6CX38_9GAMM</name>
<dbReference type="RefSeq" id="WP_273439160.1">
    <property type="nucleotide sequence ID" value="NZ_PKUN01000010.1"/>
</dbReference>
<dbReference type="InterPro" id="IPR032345">
    <property type="entry name" value="PnbB"/>
</dbReference>
<dbReference type="EMBL" id="PKUN01000010">
    <property type="protein sequence ID" value="PLX61831.1"/>
    <property type="molecule type" value="Genomic_DNA"/>
</dbReference>
<dbReference type="STRING" id="1111735.GCA_000428045_03680"/>
<reference evidence="1 2" key="1">
    <citation type="submission" date="2017-11" db="EMBL/GenBank/DDBJ databases">
        <title>Genome-resolved metagenomics identifies genetic mobility, metabolic interactions, and unexpected diversity in perchlorate-reducing communities.</title>
        <authorList>
            <person name="Barnum T.P."/>
            <person name="Figueroa I.A."/>
            <person name="Carlstrom C.I."/>
            <person name="Lucas L.N."/>
            <person name="Engelbrektson A.L."/>
            <person name="Coates J.D."/>
        </authorList>
    </citation>
    <scope>NUCLEOTIDE SEQUENCE [LARGE SCALE GENOMIC DNA]</scope>
    <source>
        <strain evidence="1">BM301</strain>
    </source>
</reference>
<organism evidence="1 2">
    <name type="scientific">Sedimenticola selenatireducens</name>
    <dbReference type="NCBI Taxonomy" id="191960"/>
    <lineage>
        <taxon>Bacteria</taxon>
        <taxon>Pseudomonadati</taxon>
        <taxon>Pseudomonadota</taxon>
        <taxon>Gammaproteobacteria</taxon>
        <taxon>Chromatiales</taxon>
        <taxon>Sedimenticolaceae</taxon>
        <taxon>Sedimenticola</taxon>
    </lineage>
</organism>
<gene>
    <name evidence="1" type="ORF">C0630_09890</name>
</gene>
<dbReference type="Proteomes" id="UP000235015">
    <property type="component" value="Unassembled WGS sequence"/>
</dbReference>
<evidence type="ECO:0000313" key="2">
    <source>
        <dbReference type="Proteomes" id="UP000235015"/>
    </source>
</evidence>
<comment type="caution">
    <text evidence="1">The sequence shown here is derived from an EMBL/GenBank/DDBJ whole genome shotgun (WGS) entry which is preliminary data.</text>
</comment>
<sequence length="155" mass="16853">MNVEQFQQLLKPITDLVSGMPVDKNLETALEERFPAGSELFDAIDKACHEAIAAGGMCAQGGEGRRFGRVIEASDDTGRLSVDVVDLIDIAGPHHRHPLGEICMVLPVTEGALFDGRSRGWCVYGPDSQHRPTVSHGQALVLYLLPEGQIEFTRS</sequence>
<dbReference type="Pfam" id="PF16155">
    <property type="entry name" value="PnbB"/>
    <property type="match status" value="1"/>
</dbReference>
<accession>A0A2N6CX38</accession>